<evidence type="ECO:0000313" key="3">
    <source>
        <dbReference type="Proteomes" id="UP001442494"/>
    </source>
</evidence>
<dbReference type="EMBL" id="JAMPKK010000052">
    <property type="protein sequence ID" value="MEP0866841.1"/>
    <property type="molecule type" value="Genomic_DNA"/>
</dbReference>
<evidence type="ECO:0000256" key="1">
    <source>
        <dbReference type="SAM" id="MobiDB-lite"/>
    </source>
</evidence>
<gene>
    <name evidence="2" type="ORF">NDI37_20525</name>
</gene>
<feature type="region of interest" description="Disordered" evidence="1">
    <location>
        <begin position="106"/>
        <end position="140"/>
    </location>
</feature>
<keyword evidence="3" id="KW-1185">Reference proteome</keyword>
<evidence type="ECO:0000313" key="2">
    <source>
        <dbReference type="EMBL" id="MEP0866841.1"/>
    </source>
</evidence>
<accession>A0ABV0JW00</accession>
<name>A0ABV0JW00_9CYAN</name>
<sequence length="140" mass="15850">MASKHQVRQYIAYWFQLGKKVLIHNGKEALLPQPVIQGDRYSEEFESCWQKIISPESGDCYLEGTQETIAQLLTPGWDVSPCGRCEMPVPIKTVGMPPELCPCNDLPNWPNTEVPQPRSPVSSQSRLIEIRDRLQRASGQ</sequence>
<protein>
    <submittedName>
        <fullName evidence="2">Uncharacterized protein</fullName>
    </submittedName>
</protein>
<comment type="caution">
    <text evidence="2">The sequence shown here is derived from an EMBL/GenBank/DDBJ whole genome shotgun (WGS) entry which is preliminary data.</text>
</comment>
<organism evidence="2 3">
    <name type="scientific">Funiculus sociatus GB2-A5</name>
    <dbReference type="NCBI Taxonomy" id="2933946"/>
    <lineage>
        <taxon>Bacteria</taxon>
        <taxon>Bacillati</taxon>
        <taxon>Cyanobacteriota</taxon>
        <taxon>Cyanophyceae</taxon>
        <taxon>Coleofasciculales</taxon>
        <taxon>Coleofasciculaceae</taxon>
        <taxon>Funiculus</taxon>
    </lineage>
</organism>
<feature type="compositionally biased region" description="Low complexity" evidence="1">
    <location>
        <begin position="114"/>
        <end position="126"/>
    </location>
</feature>
<dbReference type="Proteomes" id="UP001442494">
    <property type="component" value="Unassembled WGS sequence"/>
</dbReference>
<proteinExistence type="predicted"/>
<feature type="compositionally biased region" description="Basic and acidic residues" evidence="1">
    <location>
        <begin position="128"/>
        <end position="140"/>
    </location>
</feature>
<reference evidence="2 3" key="1">
    <citation type="submission" date="2022-04" db="EMBL/GenBank/DDBJ databases">
        <title>Positive selection, recombination, and allopatry shape intraspecific diversity of widespread and dominant cyanobacteria.</title>
        <authorList>
            <person name="Wei J."/>
            <person name="Shu W."/>
            <person name="Hu C."/>
        </authorList>
    </citation>
    <scope>NUCLEOTIDE SEQUENCE [LARGE SCALE GENOMIC DNA]</scope>
    <source>
        <strain evidence="2 3">GB2-A5</strain>
    </source>
</reference>
<dbReference type="RefSeq" id="WP_190423224.1">
    <property type="nucleotide sequence ID" value="NZ_JAMPKK010000052.1"/>
</dbReference>